<keyword evidence="4" id="KW-1185">Reference proteome</keyword>
<feature type="domain" description="DUF397" evidence="2">
    <location>
        <begin position="8"/>
        <end position="59"/>
    </location>
</feature>
<dbReference type="EMBL" id="JAVREQ010000015">
    <property type="protein sequence ID" value="MDT0380454.1"/>
    <property type="molecule type" value="Genomic_DNA"/>
</dbReference>
<proteinExistence type="predicted"/>
<evidence type="ECO:0000259" key="2">
    <source>
        <dbReference type="Pfam" id="PF04149"/>
    </source>
</evidence>
<evidence type="ECO:0000313" key="4">
    <source>
        <dbReference type="Proteomes" id="UP001183414"/>
    </source>
</evidence>
<comment type="caution">
    <text evidence="3">The sequence shown here is derived from an EMBL/GenBank/DDBJ whole genome shotgun (WGS) entry which is preliminary data.</text>
</comment>
<gene>
    <name evidence="3" type="ORF">RM572_17000</name>
</gene>
<name>A0ABU2NTZ0_9ACTN</name>
<protein>
    <submittedName>
        <fullName evidence="3">DUF397 domain-containing protein</fullName>
    </submittedName>
</protein>
<organism evidence="3 4">
    <name type="scientific">Streptomyces hazeniae</name>
    <dbReference type="NCBI Taxonomy" id="3075538"/>
    <lineage>
        <taxon>Bacteria</taxon>
        <taxon>Bacillati</taxon>
        <taxon>Actinomycetota</taxon>
        <taxon>Actinomycetes</taxon>
        <taxon>Kitasatosporales</taxon>
        <taxon>Streptomycetaceae</taxon>
        <taxon>Streptomyces</taxon>
    </lineage>
</organism>
<reference evidence="4" key="1">
    <citation type="submission" date="2023-07" db="EMBL/GenBank/DDBJ databases">
        <title>30 novel species of actinomycetes from the DSMZ collection.</title>
        <authorList>
            <person name="Nouioui I."/>
        </authorList>
    </citation>
    <scope>NUCLEOTIDE SEQUENCE [LARGE SCALE GENOMIC DNA]</scope>
    <source>
        <strain evidence="4">DSM 42041</strain>
    </source>
</reference>
<feature type="region of interest" description="Disordered" evidence="1">
    <location>
        <begin position="1"/>
        <end position="21"/>
    </location>
</feature>
<evidence type="ECO:0000313" key="3">
    <source>
        <dbReference type="EMBL" id="MDT0380454.1"/>
    </source>
</evidence>
<dbReference type="Pfam" id="PF04149">
    <property type="entry name" value="DUF397"/>
    <property type="match status" value="1"/>
</dbReference>
<accession>A0ABU2NTZ0</accession>
<evidence type="ECO:0000256" key="1">
    <source>
        <dbReference type="SAM" id="MobiDB-lite"/>
    </source>
</evidence>
<dbReference type="Proteomes" id="UP001183414">
    <property type="component" value="Unassembled WGS sequence"/>
</dbReference>
<dbReference type="RefSeq" id="WP_311674213.1">
    <property type="nucleotide sequence ID" value="NZ_JAVREQ010000015.1"/>
</dbReference>
<dbReference type="InterPro" id="IPR007278">
    <property type="entry name" value="DUF397"/>
</dbReference>
<sequence length="64" mass="6696">MSHGREPAWRKSSYSSGSGDDCVEVSADAGGVRVRDSKVGVRGPQVAVKALAWASFVEFAAKQG</sequence>